<evidence type="ECO:0000256" key="1">
    <source>
        <dbReference type="SAM" id="SignalP"/>
    </source>
</evidence>
<keyword evidence="3" id="KW-1185">Reference proteome</keyword>
<comment type="caution">
    <text evidence="2">The sequence shown here is derived from an EMBL/GenBank/DDBJ whole genome shotgun (WGS) entry which is preliminary data.</text>
</comment>
<reference evidence="2" key="1">
    <citation type="submission" date="2023-07" db="EMBL/GenBank/DDBJ databases">
        <authorList>
            <consortium name="CYATHOMIX"/>
        </authorList>
    </citation>
    <scope>NUCLEOTIDE SEQUENCE</scope>
    <source>
        <strain evidence="2">N/A</strain>
    </source>
</reference>
<sequence length="146" mass="16806">MQAKFLSCITLLIIPTTATKPAICKTTSDYTATCTTGANLALYVKIGNKTGVHPPNDPFFYYHEVKGFSVIKVKYGRLLKPGSSIVIKNITCRYCQINFEPGAWYLVSGQYYGGTFLWMDRLGFSEKWQWFLMWKVWALEYLWCLK</sequence>
<feature type="chain" id="PRO_5041469189" evidence="1">
    <location>
        <begin position="19"/>
        <end position="146"/>
    </location>
</feature>
<accession>A0AA36M4N9</accession>
<keyword evidence="1" id="KW-0732">Signal</keyword>
<dbReference type="AlphaFoldDB" id="A0AA36M4N9"/>
<evidence type="ECO:0000313" key="3">
    <source>
        <dbReference type="Proteomes" id="UP001176961"/>
    </source>
</evidence>
<dbReference type="EMBL" id="CATQJL010000223">
    <property type="protein sequence ID" value="CAJ0598068.1"/>
    <property type="molecule type" value="Genomic_DNA"/>
</dbReference>
<gene>
    <name evidence="2" type="ORF">CYNAS_LOCUS10051</name>
</gene>
<proteinExistence type="predicted"/>
<feature type="signal peptide" evidence="1">
    <location>
        <begin position="1"/>
        <end position="18"/>
    </location>
</feature>
<name>A0AA36M4N9_CYLNA</name>
<organism evidence="2 3">
    <name type="scientific">Cylicocyclus nassatus</name>
    <name type="common">Nematode worm</name>
    <dbReference type="NCBI Taxonomy" id="53992"/>
    <lineage>
        <taxon>Eukaryota</taxon>
        <taxon>Metazoa</taxon>
        <taxon>Ecdysozoa</taxon>
        <taxon>Nematoda</taxon>
        <taxon>Chromadorea</taxon>
        <taxon>Rhabditida</taxon>
        <taxon>Rhabditina</taxon>
        <taxon>Rhabditomorpha</taxon>
        <taxon>Strongyloidea</taxon>
        <taxon>Strongylidae</taxon>
        <taxon>Cylicocyclus</taxon>
    </lineage>
</organism>
<protein>
    <submittedName>
        <fullName evidence="2">Uncharacterized protein</fullName>
    </submittedName>
</protein>
<dbReference type="Proteomes" id="UP001176961">
    <property type="component" value="Unassembled WGS sequence"/>
</dbReference>
<evidence type="ECO:0000313" key="2">
    <source>
        <dbReference type="EMBL" id="CAJ0598068.1"/>
    </source>
</evidence>